<evidence type="ECO:0000313" key="2">
    <source>
        <dbReference type="Proteomes" id="UP001365781"/>
    </source>
</evidence>
<sequence length="89" mass="9621">LAVFEKLDIPSQPVRGPAELLDDPHLNDVGLFEANFSEPSLVKRSLRLAMNVEDIDRSTDRPPPLLGVDTESVLRAAGCTDAEIAAARP</sequence>
<feature type="non-terminal residue" evidence="1">
    <location>
        <position position="1"/>
    </location>
</feature>
<evidence type="ECO:0008006" key="3">
    <source>
        <dbReference type="Google" id="ProtNLM"/>
    </source>
</evidence>
<dbReference type="Proteomes" id="UP001365781">
    <property type="component" value="Unassembled WGS sequence"/>
</dbReference>
<dbReference type="InterPro" id="IPR023606">
    <property type="entry name" value="CoA-Trfase_III_dom_1_sf"/>
</dbReference>
<dbReference type="Gene3D" id="3.30.1540.10">
    <property type="entry name" value="formyl-coa transferase, domain 3"/>
    <property type="match status" value="1"/>
</dbReference>
<reference evidence="1 2" key="1">
    <citation type="submission" date="2024-03" db="EMBL/GenBank/DDBJ databases">
        <title>First Report of Pectobacterium brasiliscabiei causing potato scab in china.</title>
        <authorList>
            <person name="Handique U."/>
        </authorList>
    </citation>
    <scope>NUCLEOTIDE SEQUENCE [LARGE SCALE GENOMIC DNA]</scope>
    <source>
        <strain evidence="1 2">ZRIMU1503</strain>
    </source>
</reference>
<keyword evidence="2" id="KW-1185">Reference proteome</keyword>
<name>A0ABU8GW72_9ACTN</name>
<proteinExistence type="predicted"/>
<comment type="caution">
    <text evidence="1">The sequence shown here is derived from an EMBL/GenBank/DDBJ whole genome shotgun (WGS) entry which is preliminary data.</text>
</comment>
<dbReference type="InterPro" id="IPR044855">
    <property type="entry name" value="CoA-Trfase_III_dom3_sf"/>
</dbReference>
<dbReference type="EMBL" id="JBBAYM010000412">
    <property type="protein sequence ID" value="MEI5617269.1"/>
    <property type="molecule type" value="Genomic_DNA"/>
</dbReference>
<accession>A0ABU8GW72</accession>
<feature type="non-terminal residue" evidence="1">
    <location>
        <position position="89"/>
    </location>
</feature>
<protein>
    <recommendedName>
        <fullName evidence="3">CoA transferase</fullName>
    </recommendedName>
</protein>
<gene>
    <name evidence="1" type="ORF">WB403_50120</name>
</gene>
<dbReference type="Gene3D" id="3.40.50.10540">
    <property type="entry name" value="Crotonobetainyl-coa:carnitine coa-transferase, domain 1"/>
    <property type="match status" value="1"/>
</dbReference>
<evidence type="ECO:0000313" key="1">
    <source>
        <dbReference type="EMBL" id="MEI5617269.1"/>
    </source>
</evidence>
<dbReference type="RefSeq" id="WP_336559156.1">
    <property type="nucleotide sequence ID" value="NZ_JBBAYM010000412.1"/>
</dbReference>
<organism evidence="1 2">
    <name type="scientific">Streptomyces brasiliscabiei</name>
    <dbReference type="NCBI Taxonomy" id="2736302"/>
    <lineage>
        <taxon>Bacteria</taxon>
        <taxon>Bacillati</taxon>
        <taxon>Actinomycetota</taxon>
        <taxon>Actinomycetes</taxon>
        <taxon>Kitasatosporales</taxon>
        <taxon>Streptomycetaceae</taxon>
        <taxon>Streptomyces</taxon>
    </lineage>
</organism>
<dbReference type="SUPFAM" id="SSF89796">
    <property type="entry name" value="CoA-transferase family III (CaiB/BaiF)"/>
    <property type="match status" value="1"/>
</dbReference>